<dbReference type="Pfam" id="PF01935">
    <property type="entry name" value="DUF87"/>
    <property type="match status" value="1"/>
</dbReference>
<reference evidence="3 4" key="1">
    <citation type="submission" date="2019-10" db="EMBL/GenBank/DDBJ databases">
        <title>Sequencing and Assembly of Multiple Reported Metal-Biooxidizing Members of the Extremely Thermoacidophilic Archaeal Family Sulfolobaceae.</title>
        <authorList>
            <person name="Counts J.A."/>
            <person name="Kelly R.M."/>
        </authorList>
    </citation>
    <scope>NUCLEOTIDE SEQUENCE [LARGE SCALE GENOMIC DNA]</scope>
    <source>
        <strain evidence="3 4">DSM 6482</strain>
    </source>
</reference>
<proteinExistence type="predicted"/>
<keyword evidence="1" id="KW-1133">Transmembrane helix</keyword>
<dbReference type="InterPro" id="IPR027417">
    <property type="entry name" value="P-loop_NTPase"/>
</dbReference>
<dbReference type="AlphaFoldDB" id="A0A6A9QHZ6"/>
<accession>A0A6A9QHZ6</accession>
<keyword evidence="4" id="KW-1185">Reference proteome</keyword>
<dbReference type="InterPro" id="IPR051162">
    <property type="entry name" value="T4SS_component"/>
</dbReference>
<feature type="transmembrane region" description="Helical" evidence="1">
    <location>
        <begin position="7"/>
        <end position="24"/>
    </location>
</feature>
<evidence type="ECO:0000259" key="2">
    <source>
        <dbReference type="Pfam" id="PF01935"/>
    </source>
</evidence>
<dbReference type="EMBL" id="WGGD01000005">
    <property type="protein sequence ID" value="MUN28616.1"/>
    <property type="molecule type" value="Genomic_DNA"/>
</dbReference>
<dbReference type="InterPro" id="IPR002789">
    <property type="entry name" value="HerA_central"/>
</dbReference>
<keyword evidence="1" id="KW-0812">Transmembrane</keyword>
<feature type="domain" description="Helicase HerA central" evidence="2">
    <location>
        <begin position="214"/>
        <end position="421"/>
    </location>
</feature>
<sequence>MEKGRVIPILLIIGSIFIIIYRYLGSTNRISIYIILFTLISTIIISYLLNKKIIKINKIVLQSNLYNIITDKDQYCGIILRIIGKTDTSSTSRSILEEELRKLSMSLARRQSGFHYVFTTSIYEGKMGSAIIIYKKCNDEDKSSLISDIEKEVNDVYNISRAISPHLDLIPSSTSSTIVPLPSIFGNIPYLYAPERTFSPSTNEMLIYEYDLPLGEAMSSFGRTEVGIKLSDLTRHIGIFGSTGSGKSTTASHLAIQAFKKGVNIVILDWHGEYRELIPNDINIMFYNKINILKINLNQIISNDINDAVDIFGDVMQLTDPQRFLLYTVLNKLKKNPELSFKNLLTILRNIEETSNWIRDVKYALARKFFILFGKEGRSLFSTDGLTLDNLESYINGFVIIDISNIKNTKLRRLYGLLIMKLISDYYMEKKPSKKTMIIVDEAHNYFSEKNDFTDRLVSEIRKYGISFCIVSQSPSSLSPEIMKNTNIKIVHAIKSDIDKRSIRESLSLDERIISSLDKLDVGEALLSAPNIKKAIIINIKRKNIKTN</sequence>
<dbReference type="CDD" id="cd01127">
    <property type="entry name" value="TrwB_TraG_TraD_VirD4"/>
    <property type="match status" value="1"/>
</dbReference>
<evidence type="ECO:0000313" key="3">
    <source>
        <dbReference type="EMBL" id="MUN28616.1"/>
    </source>
</evidence>
<name>A0A6A9QHZ6_SULME</name>
<keyword evidence="1" id="KW-0472">Membrane</keyword>
<evidence type="ECO:0000313" key="4">
    <source>
        <dbReference type="Proteomes" id="UP000470772"/>
    </source>
</evidence>
<evidence type="ECO:0000256" key="1">
    <source>
        <dbReference type="SAM" id="Phobius"/>
    </source>
</evidence>
<gene>
    <name evidence="3" type="ORF">GC250_03960</name>
</gene>
<dbReference type="SUPFAM" id="SSF52540">
    <property type="entry name" value="P-loop containing nucleoside triphosphate hydrolases"/>
    <property type="match status" value="1"/>
</dbReference>
<dbReference type="Proteomes" id="UP000470772">
    <property type="component" value="Unassembled WGS sequence"/>
</dbReference>
<feature type="transmembrane region" description="Helical" evidence="1">
    <location>
        <begin position="30"/>
        <end position="49"/>
    </location>
</feature>
<dbReference type="Gene3D" id="3.40.50.300">
    <property type="entry name" value="P-loop containing nucleotide triphosphate hydrolases"/>
    <property type="match status" value="2"/>
</dbReference>
<comment type="caution">
    <text evidence="3">The sequence shown here is derived from an EMBL/GenBank/DDBJ whole genome shotgun (WGS) entry which is preliminary data.</text>
</comment>
<dbReference type="PANTHER" id="PTHR30121:SF11">
    <property type="entry name" value="AAA+ ATPASE DOMAIN-CONTAINING PROTEIN"/>
    <property type="match status" value="1"/>
</dbReference>
<dbReference type="PANTHER" id="PTHR30121">
    <property type="entry name" value="UNCHARACTERIZED PROTEIN YJGR-RELATED"/>
    <property type="match status" value="1"/>
</dbReference>
<organism evidence="3 4">
    <name type="scientific">Sulfuracidifex metallicus DSM 6482 = JCM 9184</name>
    <dbReference type="NCBI Taxonomy" id="523847"/>
    <lineage>
        <taxon>Archaea</taxon>
        <taxon>Thermoproteota</taxon>
        <taxon>Thermoprotei</taxon>
        <taxon>Sulfolobales</taxon>
        <taxon>Sulfolobaceae</taxon>
        <taxon>Sulfuracidifex</taxon>
    </lineage>
</organism>
<protein>
    <submittedName>
        <fullName evidence="3">DUF87 domain-containing protein</fullName>
    </submittedName>
</protein>